<evidence type="ECO:0000256" key="1">
    <source>
        <dbReference type="SAM" id="Phobius"/>
    </source>
</evidence>
<keyword evidence="1" id="KW-0472">Membrane</keyword>
<dbReference type="EMBL" id="CP036265">
    <property type="protein sequence ID" value="QDT15792.1"/>
    <property type="molecule type" value="Genomic_DNA"/>
</dbReference>
<accession>A0A517P8V7</accession>
<dbReference type="RefSeq" id="WP_145358696.1">
    <property type="nucleotide sequence ID" value="NZ_CP036265.1"/>
</dbReference>
<proteinExistence type="predicted"/>
<gene>
    <name evidence="2" type="ORF">CA12_18860</name>
</gene>
<reference evidence="2 3" key="1">
    <citation type="submission" date="2019-02" db="EMBL/GenBank/DDBJ databases">
        <title>Deep-cultivation of Planctomycetes and their phenomic and genomic characterization uncovers novel biology.</title>
        <authorList>
            <person name="Wiegand S."/>
            <person name="Jogler M."/>
            <person name="Boedeker C."/>
            <person name="Pinto D."/>
            <person name="Vollmers J."/>
            <person name="Rivas-Marin E."/>
            <person name="Kohn T."/>
            <person name="Peeters S.H."/>
            <person name="Heuer A."/>
            <person name="Rast P."/>
            <person name="Oberbeckmann S."/>
            <person name="Bunk B."/>
            <person name="Jeske O."/>
            <person name="Meyerdierks A."/>
            <person name="Storesund J.E."/>
            <person name="Kallscheuer N."/>
            <person name="Luecker S."/>
            <person name="Lage O.M."/>
            <person name="Pohl T."/>
            <person name="Merkel B.J."/>
            <person name="Hornburger P."/>
            <person name="Mueller R.-W."/>
            <person name="Bruemmer F."/>
            <person name="Labrenz M."/>
            <person name="Spormann A.M."/>
            <person name="Op den Camp H."/>
            <person name="Overmann J."/>
            <person name="Amann R."/>
            <person name="Jetten M.S.M."/>
            <person name="Mascher T."/>
            <person name="Medema M.H."/>
            <person name="Devos D.P."/>
            <person name="Kaster A.-K."/>
            <person name="Ovreas L."/>
            <person name="Rohde M."/>
            <person name="Galperin M.Y."/>
            <person name="Jogler C."/>
        </authorList>
    </citation>
    <scope>NUCLEOTIDE SEQUENCE [LARGE SCALE GENOMIC DNA]</scope>
    <source>
        <strain evidence="2 3">CA12</strain>
    </source>
</reference>
<dbReference type="KEGG" id="acaf:CA12_18860"/>
<evidence type="ECO:0000313" key="2">
    <source>
        <dbReference type="EMBL" id="QDT15792.1"/>
    </source>
</evidence>
<evidence type="ECO:0000313" key="3">
    <source>
        <dbReference type="Proteomes" id="UP000318741"/>
    </source>
</evidence>
<sequence>MRSDPFPTELLIQFAFVNLPVAAGLAALLWAALRLWATDRLAAALLGVAAGLVTVESSADFVRELLFWQDPDWRITHWSFHLRHGDWVAPPRLLALAAACGLAAVWRCGRPAPAHPPLRSEDGS</sequence>
<organism evidence="2 3">
    <name type="scientific">Alienimonas californiensis</name>
    <dbReference type="NCBI Taxonomy" id="2527989"/>
    <lineage>
        <taxon>Bacteria</taxon>
        <taxon>Pseudomonadati</taxon>
        <taxon>Planctomycetota</taxon>
        <taxon>Planctomycetia</taxon>
        <taxon>Planctomycetales</taxon>
        <taxon>Planctomycetaceae</taxon>
        <taxon>Alienimonas</taxon>
    </lineage>
</organism>
<keyword evidence="3" id="KW-1185">Reference proteome</keyword>
<dbReference type="Proteomes" id="UP000318741">
    <property type="component" value="Chromosome"/>
</dbReference>
<keyword evidence="1" id="KW-1133">Transmembrane helix</keyword>
<keyword evidence="1" id="KW-0812">Transmembrane</keyword>
<dbReference type="AlphaFoldDB" id="A0A517P8V7"/>
<protein>
    <submittedName>
        <fullName evidence="2">Uncharacterized protein</fullName>
    </submittedName>
</protein>
<name>A0A517P8V7_9PLAN</name>
<feature type="transmembrane region" description="Helical" evidence="1">
    <location>
        <begin position="12"/>
        <end position="33"/>
    </location>
</feature>